<dbReference type="EMBL" id="JAPCWZ010000002">
    <property type="protein sequence ID" value="KAK8877511.1"/>
    <property type="molecule type" value="Genomic_DNA"/>
</dbReference>
<gene>
    <name evidence="1" type="ORF">PGQ11_002457</name>
</gene>
<evidence type="ECO:0000313" key="1">
    <source>
        <dbReference type="EMBL" id="KAK8877511.1"/>
    </source>
</evidence>
<evidence type="ECO:0000313" key="2">
    <source>
        <dbReference type="Proteomes" id="UP001390339"/>
    </source>
</evidence>
<comment type="caution">
    <text evidence="1">The sequence shown here is derived from an EMBL/GenBank/DDBJ whole genome shotgun (WGS) entry which is preliminary data.</text>
</comment>
<proteinExistence type="predicted"/>
<reference evidence="1 2" key="1">
    <citation type="journal article" date="2024" name="IMA Fungus">
        <title>Apiospora arundinis, a panoply of carbohydrate-active enzymes and secondary metabolites.</title>
        <authorList>
            <person name="Sorensen T."/>
            <person name="Petersen C."/>
            <person name="Muurmann A.T."/>
            <person name="Christiansen J.V."/>
            <person name="Brundto M.L."/>
            <person name="Overgaard C.K."/>
            <person name="Boysen A.T."/>
            <person name="Wollenberg R.D."/>
            <person name="Larsen T.O."/>
            <person name="Sorensen J.L."/>
            <person name="Nielsen K.L."/>
            <person name="Sondergaard T.E."/>
        </authorList>
    </citation>
    <scope>NUCLEOTIDE SEQUENCE [LARGE SCALE GENOMIC DNA]</scope>
    <source>
        <strain evidence="1 2">AAU 773</strain>
    </source>
</reference>
<dbReference type="Proteomes" id="UP001390339">
    <property type="component" value="Unassembled WGS sequence"/>
</dbReference>
<accession>A0ABR2JIZ5</accession>
<keyword evidence="2" id="KW-1185">Reference proteome</keyword>
<name>A0ABR2JIZ5_9PEZI</name>
<sequence>MRLEGGVKPLRIETGPERSMWAPALGKWLFQSEEHCCRHSDLSLGEIRFDPWRLMWHFFKNKRPRGQWPNEEELEESYLAIRDLF</sequence>
<organism evidence="1 2">
    <name type="scientific">Apiospora arundinis</name>
    <dbReference type="NCBI Taxonomy" id="335852"/>
    <lineage>
        <taxon>Eukaryota</taxon>
        <taxon>Fungi</taxon>
        <taxon>Dikarya</taxon>
        <taxon>Ascomycota</taxon>
        <taxon>Pezizomycotina</taxon>
        <taxon>Sordariomycetes</taxon>
        <taxon>Xylariomycetidae</taxon>
        <taxon>Amphisphaeriales</taxon>
        <taxon>Apiosporaceae</taxon>
        <taxon>Apiospora</taxon>
    </lineage>
</organism>
<protein>
    <submittedName>
        <fullName evidence="1">Uncharacterized protein</fullName>
    </submittedName>
</protein>